<name>A0A8X8XVX7_SALSN</name>
<dbReference type="PANTHER" id="PTHR11952">
    <property type="entry name" value="UDP- GLUCOSE PYROPHOSPHORYLASE"/>
    <property type="match status" value="1"/>
</dbReference>
<keyword evidence="2" id="KW-1185">Reference proteome</keyword>
<reference evidence="1" key="1">
    <citation type="submission" date="2018-01" db="EMBL/GenBank/DDBJ databases">
        <authorList>
            <person name="Mao J.F."/>
        </authorList>
    </citation>
    <scope>NUCLEOTIDE SEQUENCE</scope>
    <source>
        <strain evidence="1">Huo1</strain>
        <tissue evidence="1">Leaf</tissue>
    </source>
</reference>
<sequence length="409" mass="45134">MARTNYSVLPNNNPLFTFNSRPSNSLFFFSNNYISLHSNYSLSSSNHLHLLTHSSSAPIPRVSTASVEHAPPPDLSFYQEIARLKRLSEFLSGCRTFTDKLRVIDSDSRVKSFLKSWRIRFAGVSLSDRELFLLKCVAAAGQEHVLADFESGEIQMGMTSLKSALYGLAEMIENWDGDGGVGSQRVGQEKRAALRSLLKMLGEVEHFYDCIGGIIGYQISVLELLAQSTQEGHTTHWNGQTAMSLRRQFVEIHPPSVLDLSENTEYASQAAFWGIEGLPDLGEIYPLGGSADRLGLVDPETGECLPAAMLPYCGRTLLEGLIRDLQPLVPTIAAEDGHWIVKRPLEPVCKPGGHGVIWKLAHDKGVFKWFRSHARKGVTVRQISNVVAATDVTLLALAGIGLHHRKART</sequence>
<evidence type="ECO:0000313" key="2">
    <source>
        <dbReference type="Proteomes" id="UP000298416"/>
    </source>
</evidence>
<dbReference type="GO" id="GO:0003977">
    <property type="term" value="F:UDP-N-acetylglucosamine diphosphorylase activity"/>
    <property type="evidence" value="ECO:0007669"/>
    <property type="project" value="TreeGrafter"/>
</dbReference>
<dbReference type="SUPFAM" id="SSF53448">
    <property type="entry name" value="Nucleotide-diphospho-sugar transferases"/>
    <property type="match status" value="1"/>
</dbReference>
<dbReference type="InterPro" id="IPR029044">
    <property type="entry name" value="Nucleotide-diphossugar_trans"/>
</dbReference>
<gene>
    <name evidence="1" type="ORF">SASPL_120675</name>
</gene>
<protein>
    <submittedName>
        <fullName evidence="1">Uncharacterized protein</fullName>
    </submittedName>
</protein>
<proteinExistence type="predicted"/>
<dbReference type="Gene3D" id="3.90.550.10">
    <property type="entry name" value="Spore Coat Polysaccharide Biosynthesis Protein SpsA, Chain A"/>
    <property type="match status" value="2"/>
</dbReference>
<evidence type="ECO:0000313" key="1">
    <source>
        <dbReference type="EMBL" id="KAG6418471.1"/>
    </source>
</evidence>
<dbReference type="AlphaFoldDB" id="A0A8X8XVX7"/>
<accession>A0A8X8XVX7</accession>
<dbReference type="InterPro" id="IPR039741">
    <property type="entry name" value="UDP-sugar_pyrophosphorylase"/>
</dbReference>
<reference evidence="1" key="2">
    <citation type="submission" date="2020-08" db="EMBL/GenBank/DDBJ databases">
        <title>Plant Genome Project.</title>
        <authorList>
            <person name="Zhang R.-G."/>
        </authorList>
    </citation>
    <scope>NUCLEOTIDE SEQUENCE</scope>
    <source>
        <strain evidence="1">Huo1</strain>
        <tissue evidence="1">Leaf</tissue>
    </source>
</reference>
<dbReference type="GO" id="GO:0006048">
    <property type="term" value="P:UDP-N-acetylglucosamine biosynthetic process"/>
    <property type="evidence" value="ECO:0007669"/>
    <property type="project" value="TreeGrafter"/>
</dbReference>
<dbReference type="Proteomes" id="UP000298416">
    <property type="component" value="Unassembled WGS sequence"/>
</dbReference>
<comment type="caution">
    <text evidence="1">The sequence shown here is derived from an EMBL/GenBank/DDBJ whole genome shotgun (WGS) entry which is preliminary data.</text>
</comment>
<dbReference type="PANTHER" id="PTHR11952:SF14">
    <property type="entry name" value="UTP--GLUCOSE-1-PHOSPHATE URIDYLYLTRANSFERASE 3, CHLOROPLASTIC"/>
    <property type="match status" value="1"/>
</dbReference>
<dbReference type="EMBL" id="PNBA02000007">
    <property type="protein sequence ID" value="KAG6418471.1"/>
    <property type="molecule type" value="Genomic_DNA"/>
</dbReference>
<organism evidence="1">
    <name type="scientific">Salvia splendens</name>
    <name type="common">Scarlet sage</name>
    <dbReference type="NCBI Taxonomy" id="180675"/>
    <lineage>
        <taxon>Eukaryota</taxon>
        <taxon>Viridiplantae</taxon>
        <taxon>Streptophyta</taxon>
        <taxon>Embryophyta</taxon>
        <taxon>Tracheophyta</taxon>
        <taxon>Spermatophyta</taxon>
        <taxon>Magnoliopsida</taxon>
        <taxon>eudicotyledons</taxon>
        <taxon>Gunneridae</taxon>
        <taxon>Pentapetalae</taxon>
        <taxon>asterids</taxon>
        <taxon>lamiids</taxon>
        <taxon>Lamiales</taxon>
        <taxon>Lamiaceae</taxon>
        <taxon>Nepetoideae</taxon>
        <taxon>Mentheae</taxon>
        <taxon>Salviinae</taxon>
        <taxon>Salvia</taxon>
        <taxon>Salvia subgen. Calosphace</taxon>
        <taxon>core Calosphace</taxon>
    </lineage>
</organism>